<evidence type="ECO:0000313" key="3">
    <source>
        <dbReference type="Proteomes" id="UP000009022"/>
    </source>
</evidence>
<evidence type="ECO:0000313" key="2">
    <source>
        <dbReference type="EMBL" id="EDV27130.1"/>
    </source>
</evidence>
<protein>
    <recommendedName>
        <fullName evidence="1">EF-hand domain-containing protein</fullName>
    </recommendedName>
</protein>
<dbReference type="InterPro" id="IPR011992">
    <property type="entry name" value="EF-hand-dom_pair"/>
</dbReference>
<dbReference type="Gene3D" id="1.10.238.10">
    <property type="entry name" value="EF-hand"/>
    <property type="match status" value="2"/>
</dbReference>
<dbReference type="SUPFAM" id="SSF47473">
    <property type="entry name" value="EF-hand"/>
    <property type="match status" value="1"/>
</dbReference>
<dbReference type="CTD" id="6751814"/>
<dbReference type="OrthoDB" id="26525at2759"/>
<organism evidence="2 3">
    <name type="scientific">Trichoplax adhaerens</name>
    <name type="common">Trichoplax reptans</name>
    <dbReference type="NCBI Taxonomy" id="10228"/>
    <lineage>
        <taxon>Eukaryota</taxon>
        <taxon>Metazoa</taxon>
        <taxon>Placozoa</taxon>
        <taxon>Uniplacotomia</taxon>
        <taxon>Trichoplacea</taxon>
        <taxon>Trichoplacidae</taxon>
        <taxon>Trichoplax</taxon>
    </lineage>
</organism>
<dbReference type="GeneID" id="6751814"/>
<dbReference type="GO" id="GO:0005654">
    <property type="term" value="C:nucleoplasm"/>
    <property type="evidence" value="ECO:0000318"/>
    <property type="project" value="GO_Central"/>
</dbReference>
<accession>B3RSY7</accession>
<dbReference type="AlphaFoldDB" id="B3RSY7"/>
<dbReference type="Proteomes" id="UP000009022">
    <property type="component" value="Unassembled WGS sequence"/>
</dbReference>
<dbReference type="PhylomeDB" id="B3RSY7"/>
<dbReference type="PANTHER" id="PTHR20875:SF2">
    <property type="entry name" value="EF-HAND CALCIUM-BINDING DOMAIN-CONTAINING PROTEIN 6"/>
    <property type="match status" value="1"/>
</dbReference>
<reference evidence="2 3" key="1">
    <citation type="journal article" date="2008" name="Nature">
        <title>The Trichoplax genome and the nature of placozoans.</title>
        <authorList>
            <person name="Srivastava M."/>
            <person name="Begovic E."/>
            <person name="Chapman J."/>
            <person name="Putnam N.H."/>
            <person name="Hellsten U."/>
            <person name="Kawashima T."/>
            <person name="Kuo A."/>
            <person name="Mitros T."/>
            <person name="Salamov A."/>
            <person name="Carpenter M.L."/>
            <person name="Signorovitch A.Y."/>
            <person name="Moreno M.A."/>
            <person name="Kamm K."/>
            <person name="Grimwood J."/>
            <person name="Schmutz J."/>
            <person name="Shapiro H."/>
            <person name="Grigoriev I.V."/>
            <person name="Buss L.W."/>
            <person name="Schierwater B."/>
            <person name="Dellaporta S.L."/>
            <person name="Rokhsar D.S."/>
        </authorList>
    </citation>
    <scope>NUCLEOTIDE SEQUENCE [LARGE SCALE GENOMIC DNA]</scope>
    <source>
        <strain evidence="2 3">Grell-BS-1999</strain>
    </source>
</reference>
<name>B3RSY7_TRIAD</name>
<keyword evidence="3" id="KW-1185">Reference proteome</keyword>
<dbReference type="InParanoid" id="B3RSY7"/>
<dbReference type="KEGG" id="tad:TRIADDRAFT_54774"/>
<proteinExistence type="predicted"/>
<evidence type="ECO:0000259" key="1">
    <source>
        <dbReference type="PROSITE" id="PS50222"/>
    </source>
</evidence>
<dbReference type="Pfam" id="PF13499">
    <property type="entry name" value="EF-hand_7"/>
    <property type="match status" value="1"/>
</dbReference>
<sequence length="401" mass="46111">MANEDITATPIEYKSFEKSGSSNKFSYRSDFNRVDLPESAVDDAKEKTSELPLSNSNTKVVRFKSEVAAGRTLKEIENEIRPIFSKRFHTANKSFIFKIDKKRTGEVSAADLILLASKYGITLETDEVLTFFRSIRGKTVKKIKFVDLYQYFTKSHILKPQEFLDDQHLRGKDSKMTSDVKILIKQKKTEHKLHKIQEKAIKIITSKSGHKFNEIRKTFGDIDLSRTQAIPLSAVKKIFMEYASVDLTDEQWEAINELYRHKNGLGIDYSVLLNDIALNRLKIKETNAQTTPIPGRIVGPRYETPLPSSSFQFDNDARAILIKIQRKIMPQWKPIRRLLKKMDESGSGKVDVLVLKSLLEDCGVTLQDDQFYHLLTYFDSDISGNISYEDFLRCLIHLDRL</sequence>
<dbReference type="eggNOG" id="KOG0027">
    <property type="taxonomic scope" value="Eukaryota"/>
</dbReference>
<dbReference type="InterPro" id="IPR002048">
    <property type="entry name" value="EF_hand_dom"/>
</dbReference>
<dbReference type="PANTHER" id="PTHR20875">
    <property type="entry name" value="EF-HAND CALCIUM-BINDING DOMAIN-CONTAINING PROTEIN 6-RELATED"/>
    <property type="match status" value="1"/>
</dbReference>
<gene>
    <name evidence="2" type="ORF">TRIADDRAFT_54774</name>
</gene>
<dbReference type="PROSITE" id="PS50222">
    <property type="entry name" value="EF_HAND_2"/>
    <property type="match status" value="1"/>
</dbReference>
<dbReference type="GO" id="GO:0005509">
    <property type="term" value="F:calcium ion binding"/>
    <property type="evidence" value="ECO:0007669"/>
    <property type="project" value="InterPro"/>
</dbReference>
<feature type="domain" description="EF-hand" evidence="1">
    <location>
        <begin position="366"/>
        <end position="401"/>
    </location>
</feature>
<dbReference type="STRING" id="10228.B3RSY7"/>
<dbReference type="InterPro" id="IPR052603">
    <property type="entry name" value="EFCB6"/>
</dbReference>
<dbReference type="EMBL" id="DS985243">
    <property type="protein sequence ID" value="EDV27130.1"/>
    <property type="molecule type" value="Genomic_DNA"/>
</dbReference>
<dbReference type="HOGENOM" id="CLU_687589_0_0_1"/>
<dbReference type="RefSeq" id="XP_002111126.1">
    <property type="nucleotide sequence ID" value="XM_002111090.1"/>
</dbReference>